<proteinExistence type="predicted"/>
<reference evidence="1 2" key="1">
    <citation type="submission" date="2008-03" db="EMBL/GenBank/DDBJ databases">
        <title>The Genome Sequence of Verticillium dahliae VdLs.17.</title>
        <authorList>
            <consortium name="The Broad Institute Genome Sequencing Platform"/>
            <person name="Ma L.-J.J."/>
            <person name="Klosterman S.J."/>
            <person name="Subbarao K."/>
            <person name="Dobinson K."/>
            <person name="Veronese P."/>
            <person name="Kang S."/>
            <person name="Gold S.E."/>
            <person name="Young S."/>
            <person name="Jaffe D."/>
            <person name="Gnerre S."/>
            <person name="Berlin A."/>
            <person name="Heiman D."/>
            <person name="Hepburn T."/>
            <person name="Sykes S."/>
            <person name="Alvarado L."/>
            <person name="Kodira C.D."/>
            <person name="Lander E."/>
            <person name="Galagan J."/>
            <person name="Nusbaum C."/>
            <person name="Birren B."/>
        </authorList>
    </citation>
    <scope>NUCLEOTIDE SEQUENCE [LARGE SCALE GENOMIC DNA]</scope>
    <source>
        <strain evidence="2">VdLs.17 / ATCC MYA-4575 / FGSC 10137</strain>
    </source>
</reference>
<organism evidence="1 2">
    <name type="scientific">Verticillium dahliae (strain VdLs.17 / ATCC MYA-4575 / FGSC 10137)</name>
    <name type="common">Verticillium wilt</name>
    <dbReference type="NCBI Taxonomy" id="498257"/>
    <lineage>
        <taxon>Eukaryota</taxon>
        <taxon>Fungi</taxon>
        <taxon>Dikarya</taxon>
        <taxon>Ascomycota</taxon>
        <taxon>Pezizomycotina</taxon>
        <taxon>Sordariomycetes</taxon>
        <taxon>Hypocreomycetidae</taxon>
        <taxon>Glomerellales</taxon>
        <taxon>Plectosphaerellaceae</taxon>
        <taxon>Verticillium</taxon>
    </lineage>
</organism>
<dbReference type="KEGG" id="vda:VDAG_09762"/>
<sequence length="75" mass="8450">MSAGPRQSKLFGASTPDHCRLMFLNIACQVNTHALALNNILNTVLHIAEFESTVDECQQKLPAHARWLRMAMTRE</sequence>
<keyword evidence="2" id="KW-1185">Reference proteome</keyword>
<dbReference type="Proteomes" id="UP000001611">
    <property type="component" value="Chromosome 3"/>
</dbReference>
<accession>G2XHK8</accession>
<dbReference type="RefSeq" id="XP_009652916.1">
    <property type="nucleotide sequence ID" value="XM_009654621.1"/>
</dbReference>
<dbReference type="InParanoid" id="G2XHK8"/>
<dbReference type="SMR" id="G2XHK8"/>
<name>G2XHK8_VERDV</name>
<dbReference type="HOGENOM" id="CLU_2672976_0_0_1"/>
<protein>
    <submittedName>
        <fullName evidence="1">Uncharacterized protein</fullName>
    </submittedName>
</protein>
<evidence type="ECO:0000313" key="2">
    <source>
        <dbReference type="Proteomes" id="UP000001611"/>
    </source>
</evidence>
<dbReference type="GeneID" id="20711225"/>
<dbReference type="AlphaFoldDB" id="G2XHK8"/>
<gene>
    <name evidence="1" type="ORF">VDAG_09762</name>
</gene>
<dbReference type="EMBL" id="DS572721">
    <property type="protein sequence ID" value="EGY19302.1"/>
    <property type="molecule type" value="Genomic_DNA"/>
</dbReference>
<evidence type="ECO:0000313" key="1">
    <source>
        <dbReference type="EMBL" id="EGY19302.1"/>
    </source>
</evidence>